<dbReference type="AlphaFoldDB" id="A0AA35TBX6"/>
<evidence type="ECO:0000313" key="2">
    <source>
        <dbReference type="EMBL" id="CAI8045134.1"/>
    </source>
</evidence>
<evidence type="ECO:0000313" key="3">
    <source>
        <dbReference type="Proteomes" id="UP001174909"/>
    </source>
</evidence>
<dbReference type="Proteomes" id="UP001174909">
    <property type="component" value="Unassembled WGS sequence"/>
</dbReference>
<protein>
    <recommendedName>
        <fullName evidence="4">LPS-assembly protein LptD</fullName>
    </recommendedName>
</protein>
<feature type="region of interest" description="Disordered" evidence="1">
    <location>
        <begin position="301"/>
        <end position="320"/>
    </location>
</feature>
<keyword evidence="3" id="KW-1185">Reference proteome</keyword>
<reference evidence="2" key="1">
    <citation type="submission" date="2023-03" db="EMBL/GenBank/DDBJ databases">
        <authorList>
            <person name="Steffen K."/>
            <person name="Cardenas P."/>
        </authorList>
    </citation>
    <scope>NUCLEOTIDE SEQUENCE</scope>
</reference>
<gene>
    <name evidence="2" type="ORF">GBAR_LOCUS24976</name>
</gene>
<dbReference type="EMBL" id="CASHTH010003452">
    <property type="protein sequence ID" value="CAI8045134.1"/>
    <property type="molecule type" value="Genomic_DNA"/>
</dbReference>
<comment type="caution">
    <text evidence="2">The sequence shown here is derived from an EMBL/GenBank/DDBJ whole genome shotgun (WGS) entry which is preliminary data.</text>
</comment>
<organism evidence="2 3">
    <name type="scientific">Geodia barretti</name>
    <name type="common">Barrett's horny sponge</name>
    <dbReference type="NCBI Taxonomy" id="519541"/>
    <lineage>
        <taxon>Eukaryota</taxon>
        <taxon>Metazoa</taxon>
        <taxon>Porifera</taxon>
        <taxon>Demospongiae</taxon>
        <taxon>Heteroscleromorpha</taxon>
        <taxon>Tetractinellida</taxon>
        <taxon>Astrophorina</taxon>
        <taxon>Geodiidae</taxon>
        <taxon>Geodia</taxon>
    </lineage>
</organism>
<evidence type="ECO:0000256" key="1">
    <source>
        <dbReference type="SAM" id="MobiDB-lite"/>
    </source>
</evidence>
<name>A0AA35TBX6_GEOBA</name>
<sequence length="565" mass="62581">MEWRLGGDLALHPLIATPALGTLTFPTLSARWLWRSRTEPQAAGAQSALDRLQAASPTRRFYYPETLTLPAVAAVAAGSVYRWRGVDGGLTADIGYSVRPVVSIDHRFDDQPVRRPDQVDLDILYTRVDTRATGQITYSASAFNRLVGMDGALVEAASYQVHTRQADSIGPELSERLKRSDLSRTSSLLRLNNTLSVRPLLSVPALSGSSLSYGLGLALHDVRLDTDTGDPIVRGPAWDRDGVRSHRVAADLVLAVTDVRTRLGAGVDLPPRRLTADGRLEADAGPFSMTLRGGLAEREDGADAGQLKPTPVDGRGTLRIGPHASVSQSFRLDEQQRLERLSTQANAYGVTGTVRAAVREPLDLFGDPVAGARPSLRPTQLALRYRLDTEPLAYWKNRIQLDAGVQTRLTVDPEAYVRDNSFSFDLRLGLRIHRFLELSFTSTSVNRHLYRYLPAAAEQAGERWVNPIVDLARSFNFLNDEDRIASAFKLESLRVEALHRLGDWNLSLAYRGRPEQHTEYNPDTGREEPRIVWTPALSVEVRWVPIPELYGSFRIDRQGIDIDDG</sequence>
<proteinExistence type="predicted"/>
<evidence type="ECO:0008006" key="4">
    <source>
        <dbReference type="Google" id="ProtNLM"/>
    </source>
</evidence>
<accession>A0AA35TBX6</accession>